<dbReference type="KEGG" id="ovi:T265_09774"/>
<evidence type="ECO:0000313" key="3">
    <source>
        <dbReference type="Proteomes" id="UP000054324"/>
    </source>
</evidence>
<evidence type="ECO:0000313" key="2">
    <source>
        <dbReference type="EMBL" id="KER22020.1"/>
    </source>
</evidence>
<dbReference type="RefSeq" id="XP_009174212.1">
    <property type="nucleotide sequence ID" value="XM_009175948.1"/>
</dbReference>
<dbReference type="EMBL" id="KL596924">
    <property type="protein sequence ID" value="KER22020.1"/>
    <property type="molecule type" value="Genomic_DNA"/>
</dbReference>
<proteinExistence type="predicted"/>
<dbReference type="Proteomes" id="UP000054324">
    <property type="component" value="Unassembled WGS sequence"/>
</dbReference>
<dbReference type="AlphaFoldDB" id="A0A074ZFK8"/>
<sequence>MFTQRVPNRRRQQTINHTILMENDTDKASDIDHSPLGNSPPTTISLISCWPPGLHSSASNQADLLQRRCERQPLTNKNKTDPGNLGKSLDPVYQSVNQSIRDPI</sequence>
<feature type="compositionally biased region" description="Polar residues" evidence="1">
    <location>
        <begin position="94"/>
        <end position="104"/>
    </location>
</feature>
<keyword evidence="3" id="KW-1185">Reference proteome</keyword>
<reference evidence="2 3" key="1">
    <citation type="submission" date="2013-11" db="EMBL/GenBank/DDBJ databases">
        <title>Opisthorchis viverrini - life in the bile duct.</title>
        <authorList>
            <person name="Young N.D."/>
            <person name="Nagarajan N."/>
            <person name="Lin S.J."/>
            <person name="Korhonen P.K."/>
            <person name="Jex A.R."/>
            <person name="Hall R.S."/>
            <person name="Safavi-Hemami H."/>
            <person name="Kaewkong W."/>
            <person name="Bertrand D."/>
            <person name="Gao S."/>
            <person name="Seet Q."/>
            <person name="Wongkham S."/>
            <person name="Teh B.T."/>
            <person name="Wongkham C."/>
            <person name="Intapan P.M."/>
            <person name="Maleewong W."/>
            <person name="Yang X."/>
            <person name="Hu M."/>
            <person name="Wang Z."/>
            <person name="Hofmann A."/>
            <person name="Sternberg P.W."/>
            <person name="Tan P."/>
            <person name="Wang J."/>
            <person name="Gasser R.B."/>
        </authorList>
    </citation>
    <scope>NUCLEOTIDE SEQUENCE [LARGE SCALE GENOMIC DNA]</scope>
</reference>
<name>A0A074ZFK8_OPIVI</name>
<accession>A0A074ZFK8</accession>
<dbReference type="GeneID" id="20323942"/>
<dbReference type="CTD" id="20323942"/>
<organism evidence="2 3">
    <name type="scientific">Opisthorchis viverrini</name>
    <name type="common">Southeast Asian liver fluke</name>
    <dbReference type="NCBI Taxonomy" id="6198"/>
    <lineage>
        <taxon>Eukaryota</taxon>
        <taxon>Metazoa</taxon>
        <taxon>Spiralia</taxon>
        <taxon>Lophotrochozoa</taxon>
        <taxon>Platyhelminthes</taxon>
        <taxon>Trematoda</taxon>
        <taxon>Digenea</taxon>
        <taxon>Opisthorchiida</taxon>
        <taxon>Opisthorchiata</taxon>
        <taxon>Opisthorchiidae</taxon>
        <taxon>Opisthorchis</taxon>
    </lineage>
</organism>
<gene>
    <name evidence="2" type="ORF">T265_09774</name>
</gene>
<evidence type="ECO:0000256" key="1">
    <source>
        <dbReference type="SAM" id="MobiDB-lite"/>
    </source>
</evidence>
<protein>
    <submittedName>
        <fullName evidence="2">Uncharacterized protein</fullName>
    </submittedName>
</protein>
<feature type="region of interest" description="Disordered" evidence="1">
    <location>
        <begin position="57"/>
        <end position="104"/>
    </location>
</feature>